<dbReference type="AlphaFoldDB" id="A0AAD9CUE0"/>
<evidence type="ECO:0000313" key="3">
    <source>
        <dbReference type="Proteomes" id="UP001182556"/>
    </source>
</evidence>
<organism evidence="2 3">
    <name type="scientific">Papiliotrema laurentii</name>
    <name type="common">Cryptococcus laurentii</name>
    <dbReference type="NCBI Taxonomy" id="5418"/>
    <lineage>
        <taxon>Eukaryota</taxon>
        <taxon>Fungi</taxon>
        <taxon>Dikarya</taxon>
        <taxon>Basidiomycota</taxon>
        <taxon>Agaricomycotina</taxon>
        <taxon>Tremellomycetes</taxon>
        <taxon>Tremellales</taxon>
        <taxon>Rhynchogastremaceae</taxon>
        <taxon>Papiliotrema</taxon>
    </lineage>
</organism>
<evidence type="ECO:0000313" key="2">
    <source>
        <dbReference type="EMBL" id="KAK1920700.1"/>
    </source>
</evidence>
<sequence length="352" mass="39596">MPSSKHTYICPEISPPHKLARPDSDCSMASLPSAPTHIIVLTPADLDVENPALVDFVRFARHVIDQNDPLKAAKYAGMLYLALISAFEADAMIEYEWAPSLTLEIQSIEYEIQLSSHRDVQSKGLCAGRARMSSRSELHADEKPRLRTRAIEGLLQRIVKAPINSLSPRTEGREDRITVAQDLLRVRDWAQLSAEPCGALISLLDKVDLLERKGVELSRATNWTYWSLGCAYRAFCEVRDLFARLPDTQLHKGDKPWHDRTEQSRLFARLCDSEGVRDKVESKRGRSALQKRLLRARKYVHLVDVLGEAVLDAVPVISISNLDQVSLEQIRLLPCSSADKALVEAVRQRCAR</sequence>
<evidence type="ECO:0000313" key="1">
    <source>
        <dbReference type="EMBL" id="KAK1920692.1"/>
    </source>
</evidence>
<keyword evidence="3" id="KW-1185">Reference proteome</keyword>
<dbReference type="EMBL" id="JAODAN010000014">
    <property type="protein sequence ID" value="KAK1920692.1"/>
    <property type="molecule type" value="Genomic_DNA"/>
</dbReference>
<protein>
    <submittedName>
        <fullName evidence="2">Uncharacterized protein</fullName>
    </submittedName>
</protein>
<proteinExistence type="predicted"/>
<dbReference type="EMBL" id="JAODAN010000013">
    <property type="protein sequence ID" value="KAK1920700.1"/>
    <property type="molecule type" value="Genomic_DNA"/>
</dbReference>
<reference evidence="2" key="1">
    <citation type="submission" date="2023-02" db="EMBL/GenBank/DDBJ databases">
        <title>Identification and recombinant expression of a fungal hydrolase from Papiliotrema laurentii that hydrolyzes apple cutin and clears colloidal polyester polyurethane.</title>
        <authorList>
            <consortium name="DOE Joint Genome Institute"/>
            <person name="Roman V.A."/>
            <person name="Bojanowski C."/>
            <person name="Crable B.R."/>
            <person name="Wagner D.N."/>
            <person name="Hung C.S."/>
            <person name="Nadeau L.J."/>
            <person name="Schratz L."/>
            <person name="Haridas S."/>
            <person name="Pangilinan J."/>
            <person name="Lipzen A."/>
            <person name="Na H."/>
            <person name="Yan M."/>
            <person name="Ng V."/>
            <person name="Grigoriev I.V."/>
            <person name="Spatafora J.W."/>
            <person name="Barlow D."/>
            <person name="Biffinger J."/>
            <person name="Kelley-Loughnane N."/>
            <person name="Varaljay V.A."/>
            <person name="Crookes-Goodson W.J."/>
        </authorList>
    </citation>
    <scope>NUCLEOTIDE SEQUENCE</scope>
    <source>
        <strain evidence="2">5307AH</strain>
    </source>
</reference>
<name>A0AAD9CUE0_PAPLA</name>
<dbReference type="Proteomes" id="UP001182556">
    <property type="component" value="Unassembled WGS sequence"/>
</dbReference>
<accession>A0AAD9CUE0</accession>
<gene>
    <name evidence="2" type="ORF">DB88DRAFT_502416</name>
    <name evidence="1" type="ORF">DB88DRAFT_503007</name>
</gene>
<comment type="caution">
    <text evidence="2">The sequence shown here is derived from an EMBL/GenBank/DDBJ whole genome shotgun (WGS) entry which is preliminary data.</text>
</comment>